<sequence length="275" mass="29483">MEAAAAAASVEPWGLGDAGAASVRALAQLLLSADRDQDEGEAGGPRVSSQQGLLAPGQPSRVASAPPPSSSPMEVLPAGRPWTQRAGIPVSGPPLTEWASFSLQVSSWVRSAGPGDIGPPKEPSGPSATAEAEAKPGHNKEIWSTDEVPEGSDYDDAWDPREQPEFPGERQLIRGRIRNCWLSAGFPNSLLGTYGLRSHSAAAEIKIKLPGMKASDITLDIREKFLDLRSPQKKLLLHLPHPVDAKNGRACFLQEKGILEVTLRMKREFDFINFA</sequence>
<feature type="compositionally biased region" description="Basic and acidic residues" evidence="2">
    <location>
        <begin position="132"/>
        <end position="143"/>
    </location>
</feature>
<dbReference type="Pfam" id="PF18201">
    <property type="entry name" value="PIH1_CS"/>
    <property type="match status" value="1"/>
</dbReference>
<dbReference type="InterPro" id="IPR008978">
    <property type="entry name" value="HSP20-like_chaperone"/>
</dbReference>
<dbReference type="InterPro" id="IPR026697">
    <property type="entry name" value="DNAAF6"/>
</dbReference>
<name>A0ABQ7TMJ1_PHRPL</name>
<dbReference type="SUPFAM" id="SSF49764">
    <property type="entry name" value="HSP20-like chaperones"/>
    <property type="match status" value="1"/>
</dbReference>
<proteinExistence type="inferred from homology"/>
<dbReference type="PANTHER" id="PTHR21083:SF0">
    <property type="entry name" value="DYNEIN AXONEMAL ASSEMBLY FACTOR 6"/>
    <property type="match status" value="1"/>
</dbReference>
<feature type="compositionally biased region" description="Basic and acidic residues" evidence="2">
    <location>
        <begin position="158"/>
        <end position="169"/>
    </location>
</feature>
<evidence type="ECO:0000256" key="2">
    <source>
        <dbReference type="SAM" id="MobiDB-lite"/>
    </source>
</evidence>
<evidence type="ECO:0000256" key="1">
    <source>
        <dbReference type="ARBA" id="ARBA00008511"/>
    </source>
</evidence>
<keyword evidence="5" id="KW-1185">Reference proteome</keyword>
<feature type="domain" description="PIH1D1/2/3 CS-like" evidence="3">
    <location>
        <begin position="204"/>
        <end position="265"/>
    </location>
</feature>
<comment type="caution">
    <text evidence="4">The sequence shown here is derived from an EMBL/GenBank/DDBJ whole genome shotgun (WGS) entry which is preliminary data.</text>
</comment>
<feature type="compositionally biased region" description="Acidic residues" evidence="2">
    <location>
        <begin position="147"/>
        <end position="157"/>
    </location>
</feature>
<organism evidence="4 5">
    <name type="scientific">Phrynosoma platyrhinos</name>
    <name type="common">Desert horned lizard</name>
    <dbReference type="NCBI Taxonomy" id="52577"/>
    <lineage>
        <taxon>Eukaryota</taxon>
        <taxon>Metazoa</taxon>
        <taxon>Chordata</taxon>
        <taxon>Craniata</taxon>
        <taxon>Vertebrata</taxon>
        <taxon>Euteleostomi</taxon>
        <taxon>Lepidosauria</taxon>
        <taxon>Squamata</taxon>
        <taxon>Bifurcata</taxon>
        <taxon>Unidentata</taxon>
        <taxon>Episquamata</taxon>
        <taxon>Toxicofera</taxon>
        <taxon>Iguania</taxon>
        <taxon>Phrynosomatidae</taxon>
        <taxon>Phrynosomatinae</taxon>
        <taxon>Phrynosoma</taxon>
    </lineage>
</organism>
<feature type="region of interest" description="Disordered" evidence="2">
    <location>
        <begin position="111"/>
        <end position="169"/>
    </location>
</feature>
<dbReference type="EMBL" id="JAIPUX010000415">
    <property type="protein sequence ID" value="KAH0630724.1"/>
    <property type="molecule type" value="Genomic_DNA"/>
</dbReference>
<dbReference type="Proteomes" id="UP000826234">
    <property type="component" value="Unassembled WGS sequence"/>
</dbReference>
<accession>A0ABQ7TMJ1</accession>
<dbReference type="InterPro" id="IPR041442">
    <property type="entry name" value="PIH1D1/2/3_CS-like"/>
</dbReference>
<evidence type="ECO:0000259" key="3">
    <source>
        <dbReference type="Pfam" id="PF18201"/>
    </source>
</evidence>
<dbReference type="PANTHER" id="PTHR21083">
    <property type="entry name" value="TWISTER"/>
    <property type="match status" value="1"/>
</dbReference>
<evidence type="ECO:0000313" key="5">
    <source>
        <dbReference type="Proteomes" id="UP000826234"/>
    </source>
</evidence>
<feature type="region of interest" description="Disordered" evidence="2">
    <location>
        <begin position="36"/>
        <end position="89"/>
    </location>
</feature>
<dbReference type="CDD" id="cd00298">
    <property type="entry name" value="ACD_sHsps_p23-like"/>
    <property type="match status" value="1"/>
</dbReference>
<comment type="similarity">
    <text evidence="1">Belongs to the PIH1 family.</text>
</comment>
<reference evidence="4 5" key="1">
    <citation type="journal article" date="2022" name="Gigascience">
        <title>A chromosome-level genome assembly and annotation of the desert horned lizard, Phrynosoma platyrhinos, provides insight into chromosomal rearrangements among reptiles.</title>
        <authorList>
            <person name="Koochekian N."/>
            <person name="Ascanio A."/>
            <person name="Farleigh K."/>
            <person name="Card D.C."/>
            <person name="Schield D.R."/>
            <person name="Castoe T.A."/>
            <person name="Jezkova T."/>
        </authorList>
    </citation>
    <scope>NUCLEOTIDE SEQUENCE [LARGE SCALE GENOMIC DNA]</scope>
    <source>
        <strain evidence="4">NK-2021</strain>
    </source>
</reference>
<gene>
    <name evidence="4" type="ORF">JD844_003907</name>
</gene>
<evidence type="ECO:0000313" key="4">
    <source>
        <dbReference type="EMBL" id="KAH0630724.1"/>
    </source>
</evidence>
<protein>
    <recommendedName>
        <fullName evidence="3">PIH1D1/2/3 CS-like domain-containing protein</fullName>
    </recommendedName>
</protein>